<dbReference type="KEGG" id="rha:RHA1_ro04989"/>
<feature type="transmembrane region" description="Helical" evidence="6">
    <location>
        <begin position="90"/>
        <end position="112"/>
    </location>
</feature>
<dbReference type="PANTHER" id="PTHR43370">
    <property type="entry name" value="SUGAR ABC TRANSPORTER INTEGRAL MEMBRANE PROTEIN-RELATED"/>
    <property type="match status" value="1"/>
</dbReference>
<comment type="subcellular location">
    <subcellularLocation>
        <location evidence="1">Cell membrane</location>
        <topology evidence="1">Multi-pass membrane protein</topology>
    </subcellularLocation>
</comment>
<protein>
    <submittedName>
        <fullName evidence="7">ABC sugar transporter, permease component</fullName>
    </submittedName>
</protein>
<feature type="transmembrane region" description="Helical" evidence="6">
    <location>
        <begin position="6"/>
        <end position="25"/>
    </location>
</feature>
<feature type="transmembrane region" description="Helical" evidence="6">
    <location>
        <begin position="194"/>
        <end position="213"/>
    </location>
</feature>
<keyword evidence="5 6" id="KW-0472">Membrane</keyword>
<keyword evidence="4 6" id="KW-1133">Transmembrane helix</keyword>
<dbReference type="AlphaFoldDB" id="Q0S6R6"/>
<sequence length="307" mass="31039">MIDTVSDIAVSGVGFALPILVAASGELVSERAGVLNLSLEGMMLTGAFASVLGAVTTGSAVGGLAAGLAAGLLFGLLQALLSVTLRADQIVVGIASNALALGVTTYGARLLLADGKGQNAPGFAALEIPLLHRIPILGPALFSQTALGYLCIAVVGLLAVILSRRTRTGLVVDAVGEDAKSADWSGLPVRKVRYLCVLVAGLVAGLAGAQLALSEVRSFSDNMTAGIGYLAVVAVIAGRWRALGVICASVFFGIAQALQFALPALGVSVPFALLVMLPYVIAIVAVSGFLRNSRSPANLTVAFARTS</sequence>
<evidence type="ECO:0000256" key="6">
    <source>
        <dbReference type="SAM" id="Phobius"/>
    </source>
</evidence>
<feature type="transmembrane region" description="Helical" evidence="6">
    <location>
        <begin position="271"/>
        <end position="290"/>
    </location>
</feature>
<keyword evidence="2" id="KW-1003">Cell membrane</keyword>
<feature type="transmembrane region" description="Helical" evidence="6">
    <location>
        <begin position="141"/>
        <end position="162"/>
    </location>
</feature>
<reference evidence="8" key="1">
    <citation type="journal article" date="2006" name="Proc. Natl. Acad. Sci. U.S.A.">
        <title>The complete genome of Rhodococcus sp. RHA1 provides insights into a catabolic powerhouse.</title>
        <authorList>
            <person name="McLeod M.P."/>
            <person name="Warren R.L."/>
            <person name="Hsiao W.W.L."/>
            <person name="Araki N."/>
            <person name="Myhre M."/>
            <person name="Fernandes C."/>
            <person name="Miyazawa D."/>
            <person name="Wong W."/>
            <person name="Lillquist A.L."/>
            <person name="Wang D."/>
            <person name="Dosanjh M."/>
            <person name="Hara H."/>
            <person name="Petrescu A."/>
            <person name="Morin R.D."/>
            <person name="Yang G."/>
            <person name="Stott J.M."/>
            <person name="Schein J.E."/>
            <person name="Shin H."/>
            <person name="Smailus D."/>
            <person name="Siddiqui A.S."/>
            <person name="Marra M.A."/>
            <person name="Jones S.J.M."/>
            <person name="Holt R."/>
            <person name="Brinkman F.S.L."/>
            <person name="Miyauchi K."/>
            <person name="Fukuda M."/>
            <person name="Davies J.E."/>
            <person name="Mohn W.W."/>
            <person name="Eltis L.D."/>
        </authorList>
    </citation>
    <scope>NUCLEOTIDE SEQUENCE [LARGE SCALE GENOMIC DNA]</scope>
    <source>
        <strain evidence="8">RHA1</strain>
    </source>
</reference>
<accession>Q0S6R6</accession>
<evidence type="ECO:0000313" key="8">
    <source>
        <dbReference type="Proteomes" id="UP000008710"/>
    </source>
</evidence>
<dbReference type="GO" id="GO:0005886">
    <property type="term" value="C:plasma membrane"/>
    <property type="evidence" value="ECO:0007669"/>
    <property type="project" value="UniProtKB-SubCell"/>
</dbReference>
<dbReference type="PATRIC" id="fig|101510.16.peg.5041"/>
<keyword evidence="3 6" id="KW-0812">Transmembrane</keyword>
<dbReference type="GO" id="GO:0022857">
    <property type="term" value="F:transmembrane transporter activity"/>
    <property type="evidence" value="ECO:0007669"/>
    <property type="project" value="InterPro"/>
</dbReference>
<dbReference type="eggNOG" id="COG1079">
    <property type="taxonomic scope" value="Bacteria"/>
</dbReference>
<feature type="transmembrane region" description="Helical" evidence="6">
    <location>
        <begin position="37"/>
        <end position="55"/>
    </location>
</feature>
<feature type="transmembrane region" description="Helical" evidence="6">
    <location>
        <begin position="61"/>
        <end position="83"/>
    </location>
</feature>
<dbReference type="EMBL" id="CP000431">
    <property type="protein sequence ID" value="ABG96770.1"/>
    <property type="molecule type" value="Genomic_DNA"/>
</dbReference>
<evidence type="ECO:0000256" key="5">
    <source>
        <dbReference type="ARBA" id="ARBA00023136"/>
    </source>
</evidence>
<dbReference type="OrthoDB" id="9792579at2"/>
<dbReference type="RefSeq" id="WP_011597262.1">
    <property type="nucleotide sequence ID" value="NC_008268.1"/>
</dbReference>
<feature type="transmembrane region" description="Helical" evidence="6">
    <location>
        <begin position="245"/>
        <end position="265"/>
    </location>
</feature>
<keyword evidence="7" id="KW-0762">Sugar transport</keyword>
<gene>
    <name evidence="7" type="ordered locus">RHA1_ro04989</name>
</gene>
<evidence type="ECO:0000313" key="7">
    <source>
        <dbReference type="EMBL" id="ABG96770.1"/>
    </source>
</evidence>
<dbReference type="PANTHER" id="PTHR43370:SF2">
    <property type="entry name" value="ABC TRANSPORTER PERMEASE PROTEIN"/>
    <property type="match status" value="1"/>
</dbReference>
<evidence type="ECO:0000256" key="2">
    <source>
        <dbReference type="ARBA" id="ARBA00022475"/>
    </source>
</evidence>
<dbReference type="Pfam" id="PF02653">
    <property type="entry name" value="BPD_transp_2"/>
    <property type="match status" value="1"/>
</dbReference>
<dbReference type="CDD" id="cd06580">
    <property type="entry name" value="TM_PBP1_transp_TpRbsC_like"/>
    <property type="match status" value="1"/>
</dbReference>
<proteinExistence type="predicted"/>
<dbReference type="InterPro" id="IPR001851">
    <property type="entry name" value="ABC_transp_permease"/>
</dbReference>
<evidence type="ECO:0000256" key="4">
    <source>
        <dbReference type="ARBA" id="ARBA00022989"/>
    </source>
</evidence>
<feature type="transmembrane region" description="Helical" evidence="6">
    <location>
        <begin position="219"/>
        <end position="238"/>
    </location>
</feature>
<keyword evidence="7" id="KW-0813">Transport</keyword>
<evidence type="ECO:0000256" key="3">
    <source>
        <dbReference type="ARBA" id="ARBA00022692"/>
    </source>
</evidence>
<dbReference type="HOGENOM" id="CLU_040769_1_0_11"/>
<evidence type="ECO:0000256" key="1">
    <source>
        <dbReference type="ARBA" id="ARBA00004651"/>
    </source>
</evidence>
<organism evidence="7 8">
    <name type="scientific">Rhodococcus jostii (strain RHA1)</name>
    <dbReference type="NCBI Taxonomy" id="101510"/>
    <lineage>
        <taxon>Bacteria</taxon>
        <taxon>Bacillati</taxon>
        <taxon>Actinomycetota</taxon>
        <taxon>Actinomycetes</taxon>
        <taxon>Mycobacteriales</taxon>
        <taxon>Nocardiaceae</taxon>
        <taxon>Rhodococcus</taxon>
    </lineage>
</organism>
<name>Q0S6R6_RHOJR</name>
<dbReference type="Proteomes" id="UP000008710">
    <property type="component" value="Chromosome"/>
</dbReference>